<accession>A6HB69</accession>
<name>A6HB69_RAT</name>
<sequence>MCHQGNSLFRGFTGRPCGAGSSFLNTVVVRDPEGNNRATIQSGERVVSGTLPGAASLPCSDEAVRHCVLQWLRNTGS</sequence>
<reference evidence="2" key="1">
    <citation type="submission" date="2005-09" db="EMBL/GenBank/DDBJ databases">
        <authorList>
            <person name="Mural R.J."/>
            <person name="Li P.W."/>
            <person name="Adams M.D."/>
            <person name="Amanatides P.G."/>
            <person name="Baden-Tillson H."/>
            <person name="Barnstead M."/>
            <person name="Chin S.H."/>
            <person name="Dew I."/>
            <person name="Evans C.A."/>
            <person name="Ferriera S."/>
            <person name="Flanigan M."/>
            <person name="Fosler C."/>
            <person name="Glodek A."/>
            <person name="Gu Z."/>
            <person name="Holt R.A."/>
            <person name="Jennings D."/>
            <person name="Kraft C.L."/>
            <person name="Lu F."/>
            <person name="Nguyen T."/>
            <person name="Nusskern D.R."/>
            <person name="Pfannkoch C.M."/>
            <person name="Sitter C."/>
            <person name="Sutton G.G."/>
            <person name="Venter J.C."/>
            <person name="Wang Z."/>
            <person name="Woodage T."/>
            <person name="Zheng X.H."/>
            <person name="Zhong F."/>
        </authorList>
    </citation>
    <scope>NUCLEOTIDE SEQUENCE [LARGE SCALE GENOMIC DNA]</scope>
    <source>
        <strain>BN</strain>
        <strain evidence="2">Sprague-Dawley</strain>
    </source>
</reference>
<proteinExistence type="predicted"/>
<evidence type="ECO:0000313" key="2">
    <source>
        <dbReference type="Proteomes" id="UP000234681"/>
    </source>
</evidence>
<dbReference type="AlphaFoldDB" id="A6HB69"/>
<gene>
    <name evidence="1" type="ORF">rCG_61581</name>
</gene>
<protein>
    <submittedName>
        <fullName evidence="1">RCG61581</fullName>
    </submittedName>
</protein>
<dbReference type="Proteomes" id="UP000234681">
    <property type="component" value="Chromosome 6"/>
</dbReference>
<evidence type="ECO:0000313" key="1">
    <source>
        <dbReference type="EMBL" id="EDM03274.1"/>
    </source>
</evidence>
<dbReference type="EMBL" id="CH473947">
    <property type="protein sequence ID" value="EDM03274.1"/>
    <property type="molecule type" value="Genomic_DNA"/>
</dbReference>
<organism evidence="1 2">
    <name type="scientific">Rattus norvegicus</name>
    <name type="common">Rat</name>
    <dbReference type="NCBI Taxonomy" id="10116"/>
    <lineage>
        <taxon>Eukaryota</taxon>
        <taxon>Metazoa</taxon>
        <taxon>Chordata</taxon>
        <taxon>Craniata</taxon>
        <taxon>Vertebrata</taxon>
        <taxon>Euteleostomi</taxon>
        <taxon>Mammalia</taxon>
        <taxon>Eutheria</taxon>
        <taxon>Euarchontoglires</taxon>
        <taxon>Glires</taxon>
        <taxon>Rodentia</taxon>
        <taxon>Myomorpha</taxon>
        <taxon>Muroidea</taxon>
        <taxon>Muridae</taxon>
        <taxon>Murinae</taxon>
        <taxon>Rattus</taxon>
    </lineage>
</organism>